<sequence length="103" mass="11822">MKKEEPRLCPDLRSSALRRPTACGGVAFYVRRGIRIYFGPKPNSKQSKAMMKPHHGVEMSVTIRSNASLLQHNARNFAAVKFVTKAPQWRKIETRRRRQCRGA</sequence>
<dbReference type="Proteomes" id="UP000299102">
    <property type="component" value="Unassembled WGS sequence"/>
</dbReference>
<name>A0A4C1SY53_EUMVA</name>
<keyword evidence="2" id="KW-1185">Reference proteome</keyword>
<protein>
    <submittedName>
        <fullName evidence="1">Uncharacterized protein</fullName>
    </submittedName>
</protein>
<reference evidence="1 2" key="1">
    <citation type="journal article" date="2019" name="Commun. Biol.">
        <title>The bagworm genome reveals a unique fibroin gene that provides high tensile strength.</title>
        <authorList>
            <person name="Kono N."/>
            <person name="Nakamura H."/>
            <person name="Ohtoshi R."/>
            <person name="Tomita M."/>
            <person name="Numata K."/>
            <person name="Arakawa K."/>
        </authorList>
    </citation>
    <scope>NUCLEOTIDE SEQUENCE [LARGE SCALE GENOMIC DNA]</scope>
</reference>
<evidence type="ECO:0000313" key="1">
    <source>
        <dbReference type="EMBL" id="GBP06886.1"/>
    </source>
</evidence>
<evidence type="ECO:0000313" key="2">
    <source>
        <dbReference type="Proteomes" id="UP000299102"/>
    </source>
</evidence>
<dbReference type="AlphaFoldDB" id="A0A4C1SY53"/>
<organism evidence="1 2">
    <name type="scientific">Eumeta variegata</name>
    <name type="common">Bagworm moth</name>
    <name type="synonym">Eumeta japonica</name>
    <dbReference type="NCBI Taxonomy" id="151549"/>
    <lineage>
        <taxon>Eukaryota</taxon>
        <taxon>Metazoa</taxon>
        <taxon>Ecdysozoa</taxon>
        <taxon>Arthropoda</taxon>
        <taxon>Hexapoda</taxon>
        <taxon>Insecta</taxon>
        <taxon>Pterygota</taxon>
        <taxon>Neoptera</taxon>
        <taxon>Endopterygota</taxon>
        <taxon>Lepidoptera</taxon>
        <taxon>Glossata</taxon>
        <taxon>Ditrysia</taxon>
        <taxon>Tineoidea</taxon>
        <taxon>Psychidae</taxon>
        <taxon>Oiketicinae</taxon>
        <taxon>Eumeta</taxon>
    </lineage>
</organism>
<proteinExistence type="predicted"/>
<accession>A0A4C1SY53</accession>
<dbReference type="EMBL" id="BGZK01000023">
    <property type="protein sequence ID" value="GBP06886.1"/>
    <property type="molecule type" value="Genomic_DNA"/>
</dbReference>
<gene>
    <name evidence="1" type="ORF">EVAR_92779_1</name>
</gene>
<comment type="caution">
    <text evidence="1">The sequence shown here is derived from an EMBL/GenBank/DDBJ whole genome shotgun (WGS) entry which is preliminary data.</text>
</comment>